<dbReference type="EMBL" id="UZAG01019889">
    <property type="protein sequence ID" value="VDO45160.1"/>
    <property type="molecule type" value="Genomic_DNA"/>
</dbReference>
<dbReference type="AlphaFoldDB" id="A0A0R3R5D3"/>
<evidence type="ECO:0000313" key="1">
    <source>
        <dbReference type="EMBL" id="VDO45160.1"/>
    </source>
</evidence>
<gene>
    <name evidence="1" type="ORF">BTMF_LOCUS13225</name>
</gene>
<name>A0A0R3R5D3_9BILA</name>
<accession>A0A0R3R5D3</accession>
<proteinExistence type="predicted"/>
<dbReference type="WBParaSite" id="BTMF_0001522301-mRNA-1">
    <property type="protein sequence ID" value="BTMF_0001522301-mRNA-1"/>
    <property type="gene ID" value="BTMF_0001522301"/>
</dbReference>
<evidence type="ECO:0000313" key="3">
    <source>
        <dbReference type="WBParaSite" id="BTMF_0001522301-mRNA-1"/>
    </source>
</evidence>
<reference evidence="1 2" key="2">
    <citation type="submission" date="2018-11" db="EMBL/GenBank/DDBJ databases">
        <authorList>
            <consortium name="Pathogen Informatics"/>
        </authorList>
    </citation>
    <scope>NUCLEOTIDE SEQUENCE [LARGE SCALE GENOMIC DNA]</scope>
</reference>
<evidence type="ECO:0000313" key="2">
    <source>
        <dbReference type="Proteomes" id="UP000280834"/>
    </source>
</evidence>
<reference evidence="3" key="1">
    <citation type="submission" date="2017-02" db="UniProtKB">
        <authorList>
            <consortium name="WormBaseParasite"/>
        </authorList>
    </citation>
    <scope>IDENTIFICATION</scope>
</reference>
<protein>
    <submittedName>
        <fullName evidence="1 3">Uncharacterized protein</fullName>
    </submittedName>
</protein>
<organism evidence="3">
    <name type="scientific">Brugia timori</name>
    <dbReference type="NCBI Taxonomy" id="42155"/>
    <lineage>
        <taxon>Eukaryota</taxon>
        <taxon>Metazoa</taxon>
        <taxon>Ecdysozoa</taxon>
        <taxon>Nematoda</taxon>
        <taxon>Chromadorea</taxon>
        <taxon>Rhabditida</taxon>
        <taxon>Spirurina</taxon>
        <taxon>Spiruromorpha</taxon>
        <taxon>Filarioidea</taxon>
        <taxon>Onchocercidae</taxon>
        <taxon>Brugia</taxon>
    </lineage>
</organism>
<dbReference type="Proteomes" id="UP000280834">
    <property type="component" value="Unassembled WGS sequence"/>
</dbReference>
<keyword evidence="2" id="KW-1185">Reference proteome</keyword>
<sequence>MQIRRNKKIISLEMSNLIFKKYANNEKKKGKKLQKI</sequence>